<dbReference type="EMBL" id="BKCJ010985156">
    <property type="protein sequence ID" value="GFC60375.1"/>
    <property type="molecule type" value="Genomic_DNA"/>
</dbReference>
<organism evidence="1">
    <name type="scientific">Tanacetum cinerariifolium</name>
    <name type="common">Dalmatian daisy</name>
    <name type="synonym">Chrysanthemum cinerariifolium</name>
    <dbReference type="NCBI Taxonomy" id="118510"/>
    <lineage>
        <taxon>Eukaryota</taxon>
        <taxon>Viridiplantae</taxon>
        <taxon>Streptophyta</taxon>
        <taxon>Embryophyta</taxon>
        <taxon>Tracheophyta</taxon>
        <taxon>Spermatophyta</taxon>
        <taxon>Magnoliopsida</taxon>
        <taxon>eudicotyledons</taxon>
        <taxon>Gunneridae</taxon>
        <taxon>Pentapetalae</taxon>
        <taxon>asterids</taxon>
        <taxon>campanulids</taxon>
        <taxon>Asterales</taxon>
        <taxon>Asteraceae</taxon>
        <taxon>Asteroideae</taxon>
        <taxon>Anthemideae</taxon>
        <taxon>Anthemidinae</taxon>
        <taxon>Tanacetum</taxon>
    </lineage>
</organism>
<name>A0A699QAD6_TANCI</name>
<feature type="non-terminal residue" evidence="1">
    <location>
        <position position="1"/>
    </location>
</feature>
<evidence type="ECO:0000313" key="1">
    <source>
        <dbReference type="EMBL" id="GFC60375.1"/>
    </source>
</evidence>
<reference evidence="1" key="1">
    <citation type="journal article" date="2019" name="Sci. Rep.">
        <title>Draft genome of Tanacetum cinerariifolium, the natural source of mosquito coil.</title>
        <authorList>
            <person name="Yamashiro T."/>
            <person name="Shiraishi A."/>
            <person name="Satake H."/>
            <person name="Nakayama K."/>
        </authorList>
    </citation>
    <scope>NUCLEOTIDE SEQUENCE</scope>
</reference>
<accession>A0A699QAD6</accession>
<comment type="caution">
    <text evidence="1">The sequence shown here is derived from an EMBL/GenBank/DDBJ whole genome shotgun (WGS) entry which is preliminary data.</text>
</comment>
<sequence>GDGGSGVSGEGWGSGVDGGEANGVAAMAAYQRRLPGSDWWVAVWGRRVEESDILDRVDRKVRINFGFAGKIPAEKFSGGGRPAVAGCGLPEIWRR</sequence>
<protein>
    <submittedName>
        <fullName evidence="1">Uncharacterized protein</fullName>
    </submittedName>
</protein>
<proteinExistence type="predicted"/>
<dbReference type="AlphaFoldDB" id="A0A699QAD6"/>
<gene>
    <name evidence="1" type="ORF">Tci_832345</name>
</gene>